<name>A0AAP0DQ14_9ASTR</name>
<dbReference type="PANTHER" id="PTHR46772:SF8">
    <property type="entry name" value="TRANSCRIPTION FACTOR BHLH95"/>
    <property type="match status" value="1"/>
</dbReference>
<dbReference type="PROSITE" id="PS50888">
    <property type="entry name" value="BHLH"/>
    <property type="match status" value="1"/>
</dbReference>
<protein>
    <recommendedName>
        <fullName evidence="6">BHLH domain-containing protein</fullName>
    </recommendedName>
</protein>
<dbReference type="GO" id="GO:0046983">
    <property type="term" value="F:protein dimerization activity"/>
    <property type="evidence" value="ECO:0007669"/>
    <property type="project" value="InterPro"/>
</dbReference>
<feature type="region of interest" description="Disordered" evidence="5">
    <location>
        <begin position="174"/>
        <end position="193"/>
    </location>
</feature>
<proteinExistence type="predicted"/>
<keyword evidence="3" id="KW-0804">Transcription</keyword>
<feature type="compositionally biased region" description="Polar residues" evidence="5">
    <location>
        <begin position="178"/>
        <end position="193"/>
    </location>
</feature>
<organism evidence="7 8">
    <name type="scientific">Deinandra increscens subsp. villosa</name>
    <dbReference type="NCBI Taxonomy" id="3103831"/>
    <lineage>
        <taxon>Eukaryota</taxon>
        <taxon>Viridiplantae</taxon>
        <taxon>Streptophyta</taxon>
        <taxon>Embryophyta</taxon>
        <taxon>Tracheophyta</taxon>
        <taxon>Spermatophyta</taxon>
        <taxon>Magnoliopsida</taxon>
        <taxon>eudicotyledons</taxon>
        <taxon>Gunneridae</taxon>
        <taxon>Pentapetalae</taxon>
        <taxon>asterids</taxon>
        <taxon>campanulids</taxon>
        <taxon>Asterales</taxon>
        <taxon>Asteraceae</taxon>
        <taxon>Asteroideae</taxon>
        <taxon>Heliantheae alliance</taxon>
        <taxon>Madieae</taxon>
        <taxon>Madiinae</taxon>
        <taxon>Deinandra</taxon>
    </lineage>
</organism>
<keyword evidence="2" id="KW-0805">Transcription regulation</keyword>
<accession>A0AAP0DQ14</accession>
<dbReference type="GO" id="GO:0005634">
    <property type="term" value="C:nucleus"/>
    <property type="evidence" value="ECO:0007669"/>
    <property type="project" value="UniProtKB-SubCell"/>
</dbReference>
<dbReference type="SUPFAM" id="SSF47459">
    <property type="entry name" value="HLH, helix-loop-helix DNA-binding domain"/>
    <property type="match status" value="1"/>
</dbReference>
<evidence type="ECO:0000259" key="6">
    <source>
        <dbReference type="PROSITE" id="PS50888"/>
    </source>
</evidence>
<evidence type="ECO:0000256" key="4">
    <source>
        <dbReference type="ARBA" id="ARBA00023242"/>
    </source>
</evidence>
<dbReference type="CDD" id="cd11393">
    <property type="entry name" value="bHLH_AtbHLH_like"/>
    <property type="match status" value="1"/>
</dbReference>
<dbReference type="Pfam" id="PF22754">
    <property type="entry name" value="bHLH-TF_ACT-like_plant"/>
    <property type="match status" value="1"/>
</dbReference>
<evidence type="ECO:0000256" key="2">
    <source>
        <dbReference type="ARBA" id="ARBA00023015"/>
    </source>
</evidence>
<dbReference type="InterPro" id="IPR036638">
    <property type="entry name" value="HLH_DNA-bd_sf"/>
</dbReference>
<dbReference type="InterPro" id="IPR044278">
    <property type="entry name" value="BHLH95-like"/>
</dbReference>
<dbReference type="Gene3D" id="4.10.280.10">
    <property type="entry name" value="Helix-loop-helix DNA-binding domain"/>
    <property type="match status" value="1"/>
</dbReference>
<dbReference type="GO" id="GO:0003700">
    <property type="term" value="F:DNA-binding transcription factor activity"/>
    <property type="evidence" value="ECO:0007669"/>
    <property type="project" value="InterPro"/>
</dbReference>
<dbReference type="SMART" id="SM00353">
    <property type="entry name" value="HLH"/>
    <property type="match status" value="1"/>
</dbReference>
<dbReference type="Proteomes" id="UP001408789">
    <property type="component" value="Unassembled WGS sequence"/>
</dbReference>
<evidence type="ECO:0000256" key="3">
    <source>
        <dbReference type="ARBA" id="ARBA00023163"/>
    </source>
</evidence>
<comment type="subcellular location">
    <subcellularLocation>
        <location evidence="1">Nucleus</location>
    </subcellularLocation>
</comment>
<evidence type="ECO:0000256" key="5">
    <source>
        <dbReference type="SAM" id="MobiDB-lite"/>
    </source>
</evidence>
<gene>
    <name evidence="7" type="ORF">SSX86_005516</name>
</gene>
<dbReference type="InterPro" id="IPR011598">
    <property type="entry name" value="bHLH_dom"/>
</dbReference>
<dbReference type="InterPro" id="IPR054502">
    <property type="entry name" value="bHLH-TF_ACT-like_plant"/>
</dbReference>
<reference evidence="7 8" key="1">
    <citation type="submission" date="2024-04" db="EMBL/GenBank/DDBJ databases">
        <title>The reference genome of an endangered Asteraceae, Deinandra increscens subsp. villosa, native to the Central Coast of California.</title>
        <authorList>
            <person name="Guilliams M."/>
            <person name="Hasenstab-Lehman K."/>
            <person name="Meyer R."/>
            <person name="Mcevoy S."/>
        </authorList>
    </citation>
    <scope>NUCLEOTIDE SEQUENCE [LARGE SCALE GENOMIC DNA]</scope>
    <source>
        <tissue evidence="7">Leaf</tissue>
    </source>
</reference>
<evidence type="ECO:0000313" key="8">
    <source>
        <dbReference type="Proteomes" id="UP001408789"/>
    </source>
</evidence>
<keyword evidence="4" id="KW-0539">Nucleus</keyword>
<evidence type="ECO:0000313" key="7">
    <source>
        <dbReference type="EMBL" id="KAK9077180.1"/>
    </source>
</evidence>
<evidence type="ECO:0000256" key="1">
    <source>
        <dbReference type="ARBA" id="ARBA00004123"/>
    </source>
</evidence>
<sequence>MAEGVSQEKFFWDTHPWVMSGSEDKSSGDKNLCDLSTRENHNPMKQLPDETKDLDGSSRGDREVVTTGDGSSKKNDDAFEVKKEIKAEDAEVEASLRKDKAKRELVPTDHEMHIWTERERRKKMRDMFHQLHGLMPHLPQKADKSAVVDEAVRYIKTLQQTLQRLETKKLERLYGPSPKTTTTSPVQPRGPSSINTRESFIADQGSSTGIIGKISPSSSTSSFPLCSPKVFQTWVSSNVTLNVCGRDALMSICSFRKHGMLTAICFVLKKHKLEIVSAQISSDESKSLFMIHAQANACDQFMETFHYDKIYKQAASEITHWLNSKSS</sequence>
<dbReference type="AlphaFoldDB" id="A0AAP0DQ14"/>
<dbReference type="EMBL" id="JBCNJP010000007">
    <property type="protein sequence ID" value="KAK9077180.1"/>
    <property type="molecule type" value="Genomic_DNA"/>
</dbReference>
<dbReference type="Pfam" id="PF00010">
    <property type="entry name" value="HLH"/>
    <property type="match status" value="1"/>
</dbReference>
<dbReference type="InterPro" id="IPR045239">
    <property type="entry name" value="bHLH95_bHLH"/>
</dbReference>
<feature type="compositionally biased region" description="Basic and acidic residues" evidence="5">
    <location>
        <begin position="22"/>
        <end position="64"/>
    </location>
</feature>
<dbReference type="PANTHER" id="PTHR46772">
    <property type="entry name" value="BHLH DOMAIN-CONTAINING PROTEIN"/>
    <property type="match status" value="1"/>
</dbReference>
<feature type="domain" description="BHLH" evidence="6">
    <location>
        <begin position="108"/>
        <end position="158"/>
    </location>
</feature>
<comment type="caution">
    <text evidence="7">The sequence shown here is derived from an EMBL/GenBank/DDBJ whole genome shotgun (WGS) entry which is preliminary data.</text>
</comment>
<dbReference type="GO" id="GO:0009960">
    <property type="term" value="P:endosperm development"/>
    <property type="evidence" value="ECO:0007669"/>
    <property type="project" value="InterPro"/>
</dbReference>
<feature type="region of interest" description="Disordered" evidence="5">
    <location>
        <begin position="1"/>
        <end position="76"/>
    </location>
</feature>
<keyword evidence="8" id="KW-1185">Reference proteome</keyword>